<dbReference type="Pfam" id="PF11716">
    <property type="entry name" value="MDMPI_N"/>
    <property type="match status" value="1"/>
</dbReference>
<dbReference type="Proteomes" id="UP001500037">
    <property type="component" value="Unassembled WGS sequence"/>
</dbReference>
<proteinExistence type="predicted"/>
<dbReference type="InterPro" id="IPR034660">
    <property type="entry name" value="DinB/YfiT-like"/>
</dbReference>
<dbReference type="NCBIfam" id="TIGR03083">
    <property type="entry name" value="maleylpyruvate isomerase family mycothiol-dependent enzyme"/>
    <property type="match status" value="1"/>
</dbReference>
<sequence length="262" mass="27813">MPAQQSDQQTDPAGRAAATLQTVATSTEHLLHTVAELPPQAVAEPSALPGWSRGHLLSHLSRNADSLINLLESARTGRDIPQYASDEAREQGIEEGAARPLEEQLADLRASAERLAAVAAALPAPAWQAELKHRHGYTFPAWELPAKRLAELEYHHVDLDAGYTPAHWPAGFAAEEFARLGARYADLEGLPGLALVATDGDARALLGPAGSAEDAELLVEGPLRALTAWLSGRSDGDGLQVHRGGVQQDDPRTALPTLPPMG</sequence>
<evidence type="ECO:0000313" key="4">
    <source>
        <dbReference type="Proteomes" id="UP001500037"/>
    </source>
</evidence>
<dbReference type="RefSeq" id="WP_344438189.1">
    <property type="nucleotide sequence ID" value="NZ_BAAALF010000003.1"/>
</dbReference>
<evidence type="ECO:0000259" key="2">
    <source>
        <dbReference type="Pfam" id="PF11716"/>
    </source>
</evidence>
<keyword evidence="4" id="KW-1185">Reference proteome</keyword>
<dbReference type="InterPro" id="IPR017517">
    <property type="entry name" value="Maleyloyr_isom"/>
</dbReference>
<keyword evidence="3" id="KW-0413">Isomerase</keyword>
<name>A0ABP4G8S7_9ACTN</name>
<dbReference type="SUPFAM" id="SSF109854">
    <property type="entry name" value="DinB/YfiT-like putative metalloenzymes"/>
    <property type="match status" value="1"/>
</dbReference>
<feature type="domain" description="Mycothiol-dependent maleylpyruvate isomerase metal-binding" evidence="2">
    <location>
        <begin position="24"/>
        <end position="159"/>
    </location>
</feature>
<dbReference type="GO" id="GO:0016853">
    <property type="term" value="F:isomerase activity"/>
    <property type="evidence" value="ECO:0007669"/>
    <property type="project" value="UniProtKB-KW"/>
</dbReference>
<accession>A0ABP4G8S7</accession>
<reference evidence="4" key="1">
    <citation type="journal article" date="2019" name="Int. J. Syst. Evol. Microbiol.">
        <title>The Global Catalogue of Microorganisms (GCM) 10K type strain sequencing project: providing services to taxonomists for standard genome sequencing and annotation.</title>
        <authorList>
            <consortium name="The Broad Institute Genomics Platform"/>
            <consortium name="The Broad Institute Genome Sequencing Center for Infectious Disease"/>
            <person name="Wu L."/>
            <person name="Ma J."/>
        </authorList>
    </citation>
    <scope>NUCLEOTIDE SEQUENCE [LARGE SCALE GENOMIC DNA]</scope>
    <source>
        <strain evidence="4">JCM 13004</strain>
    </source>
</reference>
<feature type="region of interest" description="Disordered" evidence="1">
    <location>
        <begin position="238"/>
        <end position="262"/>
    </location>
</feature>
<comment type="caution">
    <text evidence="3">The sequence shown here is derived from an EMBL/GenBank/DDBJ whole genome shotgun (WGS) entry which is preliminary data.</text>
</comment>
<dbReference type="Gene3D" id="1.20.120.450">
    <property type="entry name" value="dinb family like domain"/>
    <property type="match status" value="1"/>
</dbReference>
<evidence type="ECO:0000256" key="1">
    <source>
        <dbReference type="SAM" id="MobiDB-lite"/>
    </source>
</evidence>
<dbReference type="EMBL" id="BAAALF010000003">
    <property type="protein sequence ID" value="GAA1217003.1"/>
    <property type="molecule type" value="Genomic_DNA"/>
</dbReference>
<protein>
    <submittedName>
        <fullName evidence="3">Maleylpyruvate isomerase family mycothiol-dependent enzyme</fullName>
    </submittedName>
</protein>
<dbReference type="InterPro" id="IPR024344">
    <property type="entry name" value="MDMPI_metal-binding"/>
</dbReference>
<organism evidence="3 4">
    <name type="scientific">Kitasatospora nipponensis</name>
    <dbReference type="NCBI Taxonomy" id="258049"/>
    <lineage>
        <taxon>Bacteria</taxon>
        <taxon>Bacillati</taxon>
        <taxon>Actinomycetota</taxon>
        <taxon>Actinomycetes</taxon>
        <taxon>Kitasatosporales</taxon>
        <taxon>Streptomycetaceae</taxon>
        <taxon>Kitasatospora</taxon>
    </lineage>
</organism>
<gene>
    <name evidence="3" type="ORF">GCM10009665_03630</name>
</gene>
<dbReference type="InterPro" id="IPR036527">
    <property type="entry name" value="SCP2_sterol-bd_dom_sf"/>
</dbReference>
<dbReference type="SUPFAM" id="SSF55718">
    <property type="entry name" value="SCP-like"/>
    <property type="match status" value="1"/>
</dbReference>
<evidence type="ECO:0000313" key="3">
    <source>
        <dbReference type="EMBL" id="GAA1217003.1"/>
    </source>
</evidence>